<reference evidence="7" key="1">
    <citation type="submission" date="2023-06" db="EMBL/GenBank/DDBJ databases">
        <authorList>
            <person name="Zhang S."/>
        </authorList>
    </citation>
    <scope>NUCLEOTIDE SEQUENCE</scope>
    <source>
        <strain evidence="7">SG2303</strain>
    </source>
</reference>
<keyword evidence="4 5" id="KW-0472">Membrane</keyword>
<evidence type="ECO:0000256" key="5">
    <source>
        <dbReference type="SAM" id="Phobius"/>
    </source>
</evidence>
<protein>
    <submittedName>
        <fullName evidence="7">DUF1232 domain-containing protein</fullName>
    </submittedName>
</protein>
<organism evidence="7 8">
    <name type="scientific">Crenobacter oryzisoli</name>
    <dbReference type="NCBI Taxonomy" id="3056844"/>
    <lineage>
        <taxon>Bacteria</taxon>
        <taxon>Pseudomonadati</taxon>
        <taxon>Pseudomonadota</taxon>
        <taxon>Betaproteobacteria</taxon>
        <taxon>Neisseriales</taxon>
        <taxon>Neisseriaceae</taxon>
        <taxon>Crenobacter</taxon>
    </lineage>
</organism>
<evidence type="ECO:0000313" key="7">
    <source>
        <dbReference type="EMBL" id="MDN0074004.1"/>
    </source>
</evidence>
<dbReference type="RefSeq" id="WP_289828552.1">
    <property type="nucleotide sequence ID" value="NZ_JAUEDK010000004.1"/>
</dbReference>
<name>A0ABT7XKA5_9NEIS</name>
<evidence type="ECO:0000259" key="6">
    <source>
        <dbReference type="Pfam" id="PF06803"/>
    </source>
</evidence>
<gene>
    <name evidence="7" type="ORF">QU481_03755</name>
</gene>
<sequence length="130" mass="14465">MALFRKLGGWAGLIRLDIVTLAFAFRHPATPWYVRGLCLLGVAYLLSPVNLASYFIPLVGMIDDALIVAGVIWLALRLMPAQAREESQVRAKAWLARFKTWLRNGALVVVLYVLVFGGGLLYLLWHLLGS</sequence>
<feature type="transmembrane region" description="Helical" evidence="5">
    <location>
        <begin position="101"/>
        <end position="125"/>
    </location>
</feature>
<evidence type="ECO:0000256" key="1">
    <source>
        <dbReference type="ARBA" id="ARBA00004127"/>
    </source>
</evidence>
<comment type="caution">
    <text evidence="7">The sequence shown here is derived from an EMBL/GenBank/DDBJ whole genome shotgun (WGS) entry which is preliminary data.</text>
</comment>
<keyword evidence="8" id="KW-1185">Reference proteome</keyword>
<feature type="transmembrane region" description="Helical" evidence="5">
    <location>
        <begin position="6"/>
        <end position="25"/>
    </location>
</feature>
<keyword evidence="2 5" id="KW-0812">Transmembrane</keyword>
<evidence type="ECO:0000256" key="3">
    <source>
        <dbReference type="ARBA" id="ARBA00022989"/>
    </source>
</evidence>
<comment type="subcellular location">
    <subcellularLocation>
        <location evidence="1">Endomembrane system</location>
        <topology evidence="1">Multi-pass membrane protein</topology>
    </subcellularLocation>
</comment>
<evidence type="ECO:0000256" key="4">
    <source>
        <dbReference type="ARBA" id="ARBA00023136"/>
    </source>
</evidence>
<evidence type="ECO:0000313" key="8">
    <source>
        <dbReference type="Proteomes" id="UP001168540"/>
    </source>
</evidence>
<accession>A0ABT7XKA5</accession>
<feature type="domain" description="DUF1232" evidence="6">
    <location>
        <begin position="35"/>
        <end position="69"/>
    </location>
</feature>
<dbReference type="InterPro" id="IPR010652">
    <property type="entry name" value="DUF1232"/>
</dbReference>
<dbReference type="Pfam" id="PF06803">
    <property type="entry name" value="DUF1232"/>
    <property type="match status" value="1"/>
</dbReference>
<proteinExistence type="predicted"/>
<dbReference type="Proteomes" id="UP001168540">
    <property type="component" value="Unassembled WGS sequence"/>
</dbReference>
<dbReference type="EMBL" id="JAUEDK010000004">
    <property type="protein sequence ID" value="MDN0074004.1"/>
    <property type="molecule type" value="Genomic_DNA"/>
</dbReference>
<feature type="transmembrane region" description="Helical" evidence="5">
    <location>
        <begin position="55"/>
        <end position="80"/>
    </location>
</feature>
<keyword evidence="3 5" id="KW-1133">Transmembrane helix</keyword>
<evidence type="ECO:0000256" key="2">
    <source>
        <dbReference type="ARBA" id="ARBA00022692"/>
    </source>
</evidence>